<dbReference type="Pfam" id="PF17634">
    <property type="entry name" value="GP67"/>
    <property type="match status" value="1"/>
</dbReference>
<name>A0A0K1LPN0_9CAUD</name>
<dbReference type="InterPro" id="IPR035114">
    <property type="entry name" value="GP67"/>
</dbReference>
<dbReference type="GeneID" id="26613400"/>
<dbReference type="RefSeq" id="YP_009194461.1">
    <property type="nucleotide sequence ID" value="NC_028750.1"/>
</dbReference>
<dbReference type="KEGG" id="vg:26613400"/>
<protein>
    <submittedName>
        <fullName evidence="2">Prohead core protein</fullName>
    </submittedName>
</protein>
<reference evidence="2 3" key="1">
    <citation type="journal article" date="2015" name="Genome Announc.">
        <title>Complete Genome Sequence of Carbapenemase-Producing Klebsiella pneumoniae Myophage Matisse.</title>
        <authorList>
            <person name="Provasek V.E."/>
            <person name="Lessor L.E."/>
            <person name="Cahill J.L."/>
            <person name="Rasche E.S."/>
            <person name="Kuty Everett G.F."/>
        </authorList>
    </citation>
    <scope>NUCLEOTIDE SEQUENCE [LARGE SCALE GENOMIC DNA]</scope>
</reference>
<dbReference type="EMBL" id="KT001918">
    <property type="protein sequence ID" value="AKU44521.1"/>
    <property type="molecule type" value="Genomic_DNA"/>
</dbReference>
<proteinExistence type="predicted"/>
<gene>
    <name evidence="2" type="ORF">CPT_Matisse217</name>
</gene>
<dbReference type="Proteomes" id="UP000203408">
    <property type="component" value="Segment"/>
</dbReference>
<evidence type="ECO:0000256" key="1">
    <source>
        <dbReference type="SAM" id="MobiDB-lite"/>
    </source>
</evidence>
<sequence length="80" mass="9189">MKEFIEAIKSGNLVEAKKTFYSIMEDRTEALRHELRVELAEAVRIEGEEDKEKDDEGADKDDENGDKKPAEDDKSDKDDE</sequence>
<keyword evidence="3" id="KW-1185">Reference proteome</keyword>
<organism evidence="2 3">
    <name type="scientific">Klebsiella phage Matisse</name>
    <dbReference type="NCBI Taxonomy" id="1675607"/>
    <lineage>
        <taxon>Viruses</taxon>
        <taxon>Duplodnaviria</taxon>
        <taxon>Heunggongvirae</taxon>
        <taxon>Uroviricota</taxon>
        <taxon>Caudoviricetes</taxon>
        <taxon>Pantevenvirales</taxon>
        <taxon>Straboviridae</taxon>
        <taxon>Slopekvirus</taxon>
        <taxon>Slopekvirus matisse</taxon>
    </lineage>
</organism>
<accession>A0A0K1LPN0</accession>
<feature type="region of interest" description="Disordered" evidence="1">
    <location>
        <begin position="42"/>
        <end position="80"/>
    </location>
</feature>
<feature type="compositionally biased region" description="Basic and acidic residues" evidence="1">
    <location>
        <begin position="65"/>
        <end position="80"/>
    </location>
</feature>
<feature type="compositionally biased region" description="Acidic residues" evidence="1">
    <location>
        <begin position="47"/>
        <end position="64"/>
    </location>
</feature>
<evidence type="ECO:0000313" key="3">
    <source>
        <dbReference type="Proteomes" id="UP000203408"/>
    </source>
</evidence>
<evidence type="ECO:0000313" key="2">
    <source>
        <dbReference type="EMBL" id="AKU44521.1"/>
    </source>
</evidence>